<evidence type="ECO:0000256" key="2">
    <source>
        <dbReference type="ARBA" id="ARBA00009359"/>
    </source>
</evidence>
<dbReference type="GO" id="GO:0046982">
    <property type="term" value="F:protein heterodimerization activity"/>
    <property type="evidence" value="ECO:0007669"/>
    <property type="project" value="InterPro"/>
</dbReference>
<dbReference type="PANTHER" id="PTHR28680:SF1">
    <property type="entry name" value="CENTROMERE PROTEIN X"/>
    <property type="match status" value="1"/>
</dbReference>
<evidence type="ECO:0000256" key="6">
    <source>
        <dbReference type="ARBA" id="ARBA00023204"/>
    </source>
</evidence>
<accession>A0A8C6T5B8</accession>
<reference evidence="9" key="1">
    <citation type="submission" date="2025-08" db="UniProtKB">
        <authorList>
            <consortium name="Ensembl"/>
        </authorList>
    </citation>
    <scope>IDENTIFICATION</scope>
</reference>
<evidence type="ECO:0000256" key="3">
    <source>
        <dbReference type="ARBA" id="ARBA00016388"/>
    </source>
</evidence>
<dbReference type="GO" id="GO:0006281">
    <property type="term" value="P:DNA repair"/>
    <property type="evidence" value="ECO:0007669"/>
    <property type="project" value="UniProtKB-KW"/>
</dbReference>
<dbReference type="GO" id="GO:0043240">
    <property type="term" value="C:Fanconi anaemia nuclear complex"/>
    <property type="evidence" value="ECO:0007669"/>
    <property type="project" value="TreeGrafter"/>
</dbReference>
<sequence length="160" mass="18150">MLPLINIMADTEAEVTFKKETMNKLLTSFFKEEKSRLSSDAVVLMAEMLKIFVQEAAVRSQKQAEAEDCEQVDIEHFEKSFHSCFWTSSNNDQKMEPQSCIYSASSMLRGTVHQSLLEQLEAIRVIRGAASPLDDDKCQEKRSTPSGHFEVPFCCPPMFS</sequence>
<dbReference type="GO" id="GO:0031297">
    <property type="term" value="P:replication fork processing"/>
    <property type="evidence" value="ECO:0007669"/>
    <property type="project" value="TreeGrafter"/>
</dbReference>
<evidence type="ECO:0000256" key="7">
    <source>
        <dbReference type="ARBA" id="ARBA00023242"/>
    </source>
</evidence>
<dbReference type="Ensembl" id="ENSNMLT00000018531.1">
    <property type="protein sequence ID" value="ENSNMLP00000016475.1"/>
    <property type="gene ID" value="ENSNMLG00000010928.1"/>
</dbReference>
<evidence type="ECO:0000313" key="9">
    <source>
        <dbReference type="Ensembl" id="ENSNMLP00000016475.1"/>
    </source>
</evidence>
<dbReference type="GO" id="GO:0071821">
    <property type="term" value="C:FANCM-MHF complex"/>
    <property type="evidence" value="ECO:0007669"/>
    <property type="project" value="TreeGrafter"/>
</dbReference>
<proteinExistence type="inferred from homology"/>
<comment type="subcellular location">
    <subcellularLocation>
        <location evidence="1">Nucleus</location>
    </subcellularLocation>
</comment>
<protein>
    <recommendedName>
        <fullName evidence="3">Centromere protein X</fullName>
    </recommendedName>
</protein>
<keyword evidence="10" id="KW-1185">Reference proteome</keyword>
<dbReference type="Gene3D" id="6.10.130.30">
    <property type="match status" value="1"/>
</dbReference>
<dbReference type="PANTHER" id="PTHR28680">
    <property type="entry name" value="CENTROMERE PROTEIN X"/>
    <property type="match status" value="1"/>
</dbReference>
<dbReference type="Gene3D" id="1.20.5.4980">
    <property type="match status" value="1"/>
</dbReference>
<name>A0A8C6T5B8_9GOBI</name>
<dbReference type="GO" id="GO:0051382">
    <property type="term" value="P:kinetochore assembly"/>
    <property type="evidence" value="ECO:0007669"/>
    <property type="project" value="InterPro"/>
</dbReference>
<dbReference type="CDD" id="cd22921">
    <property type="entry name" value="HFD_CENP-X"/>
    <property type="match status" value="1"/>
</dbReference>
<organism evidence="9 10">
    <name type="scientific">Neogobius melanostomus</name>
    <name type="common">round goby</name>
    <dbReference type="NCBI Taxonomy" id="47308"/>
    <lineage>
        <taxon>Eukaryota</taxon>
        <taxon>Metazoa</taxon>
        <taxon>Chordata</taxon>
        <taxon>Craniata</taxon>
        <taxon>Vertebrata</taxon>
        <taxon>Euteleostomi</taxon>
        <taxon>Actinopterygii</taxon>
        <taxon>Neopterygii</taxon>
        <taxon>Teleostei</taxon>
        <taxon>Neoteleostei</taxon>
        <taxon>Acanthomorphata</taxon>
        <taxon>Gobiaria</taxon>
        <taxon>Gobiiformes</taxon>
        <taxon>Gobioidei</taxon>
        <taxon>Gobiidae</taxon>
        <taxon>Benthophilinae</taxon>
        <taxon>Neogobiini</taxon>
        <taxon>Neogobius</taxon>
    </lineage>
</organism>
<dbReference type="InterPro" id="IPR018552">
    <property type="entry name" value="CENP-X"/>
</dbReference>
<dbReference type="GO" id="GO:0000712">
    <property type="term" value="P:resolution of meiotic recombination intermediates"/>
    <property type="evidence" value="ECO:0007669"/>
    <property type="project" value="TreeGrafter"/>
</dbReference>
<keyword evidence="5" id="KW-0238">DNA-binding</keyword>
<reference evidence="9" key="2">
    <citation type="submission" date="2025-09" db="UniProtKB">
        <authorList>
            <consortium name="Ensembl"/>
        </authorList>
    </citation>
    <scope>IDENTIFICATION</scope>
</reference>
<comment type="subunit">
    <text evidence="8">Heterodimer with CENPX, sometimes called MHF; this interaction stabilizes both partners. MHF heterodimers can assemble to form tetrameric structures. MHF also coassemble with CENPT-CENPW heterodimers at centromeres to form the tetrameric CENP-T-W-S-X complex. Forms a discrete complex with FANCM and CENPX, called FANCM-MHF; this interaction, probably mediated by direct binding between CENPS and FANCM, leads to synergistic activation of double-stranded DNA binding and strongly stimulates FANCM-mediated DNA remodeling. Recruited by FANCM to the Fanconi anemia (FA) core complex, which consists of CENPS, CENPX, FANCA, FANCB, FANCC, FANCE, FANCF, FANCG, FANCL, FANCM, FAAP24 and FAAP100. The FA core complex associates with Bloom syndrome (BLM) complex, which consists of at least BLM, DNA topoisomerase 3-alpha (TOP3A), RMI1/BLAP75, RPA1/RPA70 and RPA2/RPA32. The super complex between FA and BLM is called BRAFT.</text>
</comment>
<dbReference type="Proteomes" id="UP000694523">
    <property type="component" value="Unplaced"/>
</dbReference>
<dbReference type="AlphaFoldDB" id="A0A8C6T5B8"/>
<keyword evidence="4" id="KW-0227">DNA damage</keyword>
<evidence type="ECO:0000256" key="8">
    <source>
        <dbReference type="ARBA" id="ARBA00047146"/>
    </source>
</evidence>
<dbReference type="InterPro" id="IPR009072">
    <property type="entry name" value="Histone-fold"/>
</dbReference>
<evidence type="ECO:0000313" key="10">
    <source>
        <dbReference type="Proteomes" id="UP000694523"/>
    </source>
</evidence>
<evidence type="ECO:0000256" key="4">
    <source>
        <dbReference type="ARBA" id="ARBA00022763"/>
    </source>
</evidence>
<evidence type="ECO:0000256" key="5">
    <source>
        <dbReference type="ARBA" id="ARBA00023125"/>
    </source>
</evidence>
<dbReference type="Pfam" id="PF09415">
    <property type="entry name" value="CENP-X"/>
    <property type="match status" value="1"/>
</dbReference>
<dbReference type="GO" id="GO:0003677">
    <property type="term" value="F:DNA binding"/>
    <property type="evidence" value="ECO:0007669"/>
    <property type="project" value="UniProtKB-KW"/>
</dbReference>
<evidence type="ECO:0000256" key="1">
    <source>
        <dbReference type="ARBA" id="ARBA00004123"/>
    </source>
</evidence>
<keyword evidence="6" id="KW-0234">DNA repair</keyword>
<comment type="similarity">
    <text evidence="2">Belongs to the CENP-X/MHF2 family.</text>
</comment>
<dbReference type="SUPFAM" id="SSF47113">
    <property type="entry name" value="Histone-fold"/>
    <property type="match status" value="1"/>
</dbReference>
<keyword evidence="7" id="KW-0539">Nucleus</keyword>